<evidence type="ECO:0000256" key="1">
    <source>
        <dbReference type="ARBA" id="ARBA00022679"/>
    </source>
</evidence>
<dbReference type="InterPro" id="IPR050447">
    <property type="entry name" value="Erg6_SMT_methyltransf"/>
</dbReference>
<evidence type="ECO:0000259" key="2">
    <source>
        <dbReference type="Pfam" id="PF08241"/>
    </source>
</evidence>
<feature type="domain" description="Methyltransferase type 11" evidence="2">
    <location>
        <begin position="44"/>
        <end position="139"/>
    </location>
</feature>
<name>A0A1I2PLL5_9BACL</name>
<keyword evidence="4" id="KW-1185">Reference proteome</keyword>
<organism evidence="3 4">
    <name type="scientific">Sporolactobacillus nakayamae</name>
    <dbReference type="NCBI Taxonomy" id="269670"/>
    <lineage>
        <taxon>Bacteria</taxon>
        <taxon>Bacillati</taxon>
        <taxon>Bacillota</taxon>
        <taxon>Bacilli</taxon>
        <taxon>Bacillales</taxon>
        <taxon>Sporolactobacillaceae</taxon>
        <taxon>Sporolactobacillus</taxon>
    </lineage>
</organism>
<dbReference type="PANTHER" id="PTHR44068:SF11">
    <property type="entry name" value="GERANYL DIPHOSPHATE 2-C-METHYLTRANSFERASE"/>
    <property type="match status" value="1"/>
</dbReference>
<accession>A0A1I2PLL5</accession>
<keyword evidence="1" id="KW-0808">Transferase</keyword>
<evidence type="ECO:0000313" key="4">
    <source>
        <dbReference type="Proteomes" id="UP000198752"/>
    </source>
</evidence>
<dbReference type="CDD" id="cd02440">
    <property type="entry name" value="AdoMet_MTases"/>
    <property type="match status" value="1"/>
</dbReference>
<dbReference type="PANTHER" id="PTHR44068">
    <property type="entry name" value="ZGC:194242"/>
    <property type="match status" value="1"/>
</dbReference>
<sequence length="294" mass="32918">MDSNWSDYVQTSEELYRSRALRFHDENKKNWLNLIRIQDGMSVLEVGCGSGLFAHRVKTYLPHATVTGLDFDLGHIAFAKAKSHELGLDCTFVNGDATAMPFADQTFDLCYSFTVMEHIEPNAFLREQYRVLKTGGTIAVLTVLPGLNLNGENWRPSTGEEQDLFDKAFQAAPDAPVHVRKYPLSASEYAPIMEKNGFTDVNVEVLSIISYAPDNADISDETAIESINVNRLFALNSVEKVLKLNPAALTDSEHIHLNDLINQRFDERIDCYKIGEKLWDIATSNVVAITGSKR</sequence>
<dbReference type="OrthoDB" id="9797252at2"/>
<keyword evidence="3" id="KW-0830">Ubiquinone</keyword>
<evidence type="ECO:0000313" key="3">
    <source>
        <dbReference type="EMBL" id="SFG16938.1"/>
    </source>
</evidence>
<reference evidence="4" key="1">
    <citation type="submission" date="2016-10" db="EMBL/GenBank/DDBJ databases">
        <authorList>
            <person name="Varghese N."/>
            <person name="Submissions S."/>
        </authorList>
    </citation>
    <scope>NUCLEOTIDE SEQUENCE [LARGE SCALE GENOMIC DNA]</scope>
    <source>
        <strain evidence="4">ATCC 700379</strain>
    </source>
</reference>
<dbReference type="Pfam" id="PF08241">
    <property type="entry name" value="Methyltransf_11"/>
    <property type="match status" value="1"/>
</dbReference>
<dbReference type="RefSeq" id="WP_093670444.1">
    <property type="nucleotide sequence ID" value="NZ_FOOY01000005.1"/>
</dbReference>
<gene>
    <name evidence="3" type="ORF">SAMN02982927_00879</name>
</gene>
<proteinExistence type="predicted"/>
<dbReference type="Proteomes" id="UP000198752">
    <property type="component" value="Unassembled WGS sequence"/>
</dbReference>
<protein>
    <submittedName>
        <fullName evidence="3">Ubiquinone/menaquinone biosynthesis C-methylase UbiE</fullName>
    </submittedName>
</protein>
<dbReference type="SUPFAM" id="SSF53335">
    <property type="entry name" value="S-adenosyl-L-methionine-dependent methyltransferases"/>
    <property type="match status" value="1"/>
</dbReference>
<dbReference type="EMBL" id="FOOY01000005">
    <property type="protein sequence ID" value="SFG16938.1"/>
    <property type="molecule type" value="Genomic_DNA"/>
</dbReference>
<dbReference type="GO" id="GO:0032259">
    <property type="term" value="P:methylation"/>
    <property type="evidence" value="ECO:0007669"/>
    <property type="project" value="UniProtKB-KW"/>
</dbReference>
<dbReference type="STRING" id="269670.SAMN02982927_00879"/>
<dbReference type="Gene3D" id="3.40.50.150">
    <property type="entry name" value="Vaccinia Virus protein VP39"/>
    <property type="match status" value="1"/>
</dbReference>
<dbReference type="GO" id="GO:0008757">
    <property type="term" value="F:S-adenosylmethionine-dependent methyltransferase activity"/>
    <property type="evidence" value="ECO:0007669"/>
    <property type="project" value="InterPro"/>
</dbReference>
<keyword evidence="3" id="KW-0489">Methyltransferase</keyword>
<dbReference type="AlphaFoldDB" id="A0A1I2PLL5"/>
<dbReference type="InterPro" id="IPR029063">
    <property type="entry name" value="SAM-dependent_MTases_sf"/>
</dbReference>
<dbReference type="InterPro" id="IPR013216">
    <property type="entry name" value="Methyltransf_11"/>
</dbReference>